<dbReference type="RefSeq" id="WP_110189019.1">
    <property type="nucleotide sequence ID" value="NZ_CP177354.1"/>
</dbReference>
<proteinExistence type="predicted"/>
<dbReference type="Pfam" id="PF04101">
    <property type="entry name" value="Glyco_tran_28_C"/>
    <property type="match status" value="1"/>
</dbReference>
<evidence type="ECO:0000313" key="2">
    <source>
        <dbReference type="EMBL" id="PXF29635.1"/>
    </source>
</evidence>
<organism evidence="2 3">
    <name type="scientific">Pokkaliibacter plantistimulans</name>
    <dbReference type="NCBI Taxonomy" id="1635171"/>
    <lineage>
        <taxon>Bacteria</taxon>
        <taxon>Pseudomonadati</taxon>
        <taxon>Pseudomonadota</taxon>
        <taxon>Gammaproteobacteria</taxon>
        <taxon>Oceanospirillales</taxon>
        <taxon>Balneatrichaceae</taxon>
        <taxon>Pokkaliibacter</taxon>
    </lineage>
</organism>
<dbReference type="Gene3D" id="3.40.50.2000">
    <property type="entry name" value="Glycogen Phosphorylase B"/>
    <property type="match status" value="1"/>
</dbReference>
<dbReference type="SUPFAM" id="SSF53756">
    <property type="entry name" value="UDP-Glycosyltransferase/glycogen phosphorylase"/>
    <property type="match status" value="1"/>
</dbReference>
<comment type="caution">
    <text evidence="2">The sequence shown here is derived from an EMBL/GenBank/DDBJ whole genome shotgun (WGS) entry which is preliminary data.</text>
</comment>
<dbReference type="Proteomes" id="UP000248090">
    <property type="component" value="Unassembled WGS sequence"/>
</dbReference>
<accession>A0ABX5LSK5</accession>
<evidence type="ECO:0000313" key="3">
    <source>
        <dbReference type="Proteomes" id="UP000248090"/>
    </source>
</evidence>
<keyword evidence="3" id="KW-1185">Reference proteome</keyword>
<reference evidence="2 3" key="1">
    <citation type="submission" date="2015-03" db="EMBL/GenBank/DDBJ databases">
        <authorList>
            <person name="Krishnan R."/>
            <person name="Midha S."/>
            <person name="Patil P.B."/>
            <person name="Rameshkumar N."/>
        </authorList>
    </citation>
    <scope>NUCLEOTIDE SEQUENCE [LARGE SCALE GENOMIC DNA]</scope>
    <source>
        <strain evidence="2 3">L1E11</strain>
    </source>
</reference>
<dbReference type="InterPro" id="IPR007235">
    <property type="entry name" value="Glyco_trans_28_C"/>
</dbReference>
<dbReference type="EMBL" id="LAPT01000104">
    <property type="protein sequence ID" value="PXF29635.1"/>
    <property type="molecule type" value="Genomic_DNA"/>
</dbReference>
<dbReference type="PANTHER" id="PTHR21015:SF28">
    <property type="entry name" value="SLL1722 PROTEIN"/>
    <property type="match status" value="1"/>
</dbReference>
<sequence>MRVMFYVQHLLGIGHIKRAAQLSLGMQQAGLDVWVVQGGEAVAGIDFGQANVISLPAIRAADAQFSGLVDEQGKALDDDFKAHRRALLLQALEQIQPDALLIESYPFGRGQLRFELDPLLQQAHNMSPRPLILSSARDILQRRPVEKEQKALKLLERYFDGVLVHGQQDFVPLTESFSLCDQLNIPLHYTGYVTDTSVTPAAEGQHEVIVSAGGGAVGLGIMQAALLARPLTVLREHRWRVLIGPNLPADQIATLQLLAADGVILEPIRSDFRGLLANAALSISQGGYNTLMDILLTGVPSVIVPFEGKGETEQITRTAKLEALGICAMVREQQLQPEYLARVIDQTVTNLHQSSPELSLQLAGARRSGDIIRTLLEQRHG</sequence>
<dbReference type="PANTHER" id="PTHR21015">
    <property type="entry name" value="UDP-N-ACETYLGLUCOSAMINE--N-ACETYLMURAMYL-(PENTAPEPTIDE) PYROPHOSPHORYL-UNDECAPRENOL N-ACETYLGLUCOSAMINE TRANSFERASE 1"/>
    <property type="match status" value="1"/>
</dbReference>
<name>A0ABX5LSK5_9GAMM</name>
<feature type="domain" description="Glycosyl transferase family 28 C-terminal" evidence="1">
    <location>
        <begin position="261"/>
        <end position="353"/>
    </location>
</feature>
<evidence type="ECO:0000259" key="1">
    <source>
        <dbReference type="Pfam" id="PF04101"/>
    </source>
</evidence>
<gene>
    <name evidence="2" type="ORF">WH50_19680</name>
</gene>
<protein>
    <recommendedName>
        <fullName evidence="1">Glycosyl transferase family 28 C-terminal domain-containing protein</fullName>
    </recommendedName>
</protein>